<reference evidence="1" key="1">
    <citation type="submission" date="2014-11" db="EMBL/GenBank/DDBJ databases">
        <authorList>
            <person name="Amaro Gonzalez C."/>
        </authorList>
    </citation>
    <scope>NUCLEOTIDE SEQUENCE</scope>
</reference>
<organism evidence="1">
    <name type="scientific">Anguilla anguilla</name>
    <name type="common">European freshwater eel</name>
    <name type="synonym">Muraena anguilla</name>
    <dbReference type="NCBI Taxonomy" id="7936"/>
    <lineage>
        <taxon>Eukaryota</taxon>
        <taxon>Metazoa</taxon>
        <taxon>Chordata</taxon>
        <taxon>Craniata</taxon>
        <taxon>Vertebrata</taxon>
        <taxon>Euteleostomi</taxon>
        <taxon>Actinopterygii</taxon>
        <taxon>Neopterygii</taxon>
        <taxon>Teleostei</taxon>
        <taxon>Anguilliformes</taxon>
        <taxon>Anguillidae</taxon>
        <taxon>Anguilla</taxon>
    </lineage>
</organism>
<name>A0A0E9S183_ANGAN</name>
<dbReference type="AlphaFoldDB" id="A0A0E9S183"/>
<accession>A0A0E9S183</accession>
<reference evidence="1" key="2">
    <citation type="journal article" date="2015" name="Fish Shellfish Immunol.">
        <title>Early steps in the European eel (Anguilla anguilla)-Vibrio vulnificus interaction in the gills: Role of the RtxA13 toxin.</title>
        <authorList>
            <person name="Callol A."/>
            <person name="Pajuelo D."/>
            <person name="Ebbesson L."/>
            <person name="Teles M."/>
            <person name="MacKenzie S."/>
            <person name="Amaro C."/>
        </authorList>
    </citation>
    <scope>NUCLEOTIDE SEQUENCE</scope>
</reference>
<dbReference type="EMBL" id="GBXM01073526">
    <property type="protein sequence ID" value="JAH35051.1"/>
    <property type="molecule type" value="Transcribed_RNA"/>
</dbReference>
<sequence>MRAAPGLELKRDCFCLLGFLYYCSRRLLFQFLWYVSNWSRQVFICDK</sequence>
<evidence type="ECO:0000313" key="1">
    <source>
        <dbReference type="EMBL" id="JAH35051.1"/>
    </source>
</evidence>
<protein>
    <submittedName>
        <fullName evidence="1">Uncharacterized protein</fullName>
    </submittedName>
</protein>
<proteinExistence type="predicted"/>